<keyword evidence="1" id="KW-0812">Transmembrane</keyword>
<protein>
    <recommendedName>
        <fullName evidence="3">Lycopene cyclase domain-containing protein</fullName>
    </recommendedName>
</protein>
<accession>A0A3B0U4A6</accession>
<reference evidence="2" key="1">
    <citation type="submission" date="2018-06" db="EMBL/GenBank/DDBJ databases">
        <authorList>
            <person name="Zhirakovskaya E."/>
        </authorList>
    </citation>
    <scope>NUCLEOTIDE SEQUENCE</scope>
</reference>
<dbReference type="AlphaFoldDB" id="A0A3B0U4A6"/>
<proteinExistence type="predicted"/>
<name>A0A3B0U4A6_9ZZZZ</name>
<sequence>MGVVSLGLFFLLDFFELIRIQKKALWLYILGFVLTEVLIFYKEIAIWQDFPIFSGYFEVLAIGSFLIPVALIFMLIGKSKILRT</sequence>
<feature type="transmembrane region" description="Helical" evidence="1">
    <location>
        <begin position="24"/>
        <end position="41"/>
    </location>
</feature>
<feature type="transmembrane region" description="Helical" evidence="1">
    <location>
        <begin position="53"/>
        <end position="76"/>
    </location>
</feature>
<evidence type="ECO:0008006" key="3">
    <source>
        <dbReference type="Google" id="ProtNLM"/>
    </source>
</evidence>
<gene>
    <name evidence="2" type="ORF">MNBD_BACTEROID03-765</name>
</gene>
<keyword evidence="1" id="KW-0472">Membrane</keyword>
<evidence type="ECO:0000256" key="1">
    <source>
        <dbReference type="SAM" id="Phobius"/>
    </source>
</evidence>
<keyword evidence="1" id="KW-1133">Transmembrane helix</keyword>
<dbReference type="EMBL" id="UOEL01000115">
    <property type="protein sequence ID" value="VAW14246.1"/>
    <property type="molecule type" value="Genomic_DNA"/>
</dbReference>
<organism evidence="2">
    <name type="scientific">hydrothermal vent metagenome</name>
    <dbReference type="NCBI Taxonomy" id="652676"/>
    <lineage>
        <taxon>unclassified sequences</taxon>
        <taxon>metagenomes</taxon>
        <taxon>ecological metagenomes</taxon>
    </lineage>
</organism>
<evidence type="ECO:0000313" key="2">
    <source>
        <dbReference type="EMBL" id="VAW14246.1"/>
    </source>
</evidence>